<reference evidence="1" key="1">
    <citation type="submission" date="2021-03" db="EMBL/GenBank/DDBJ databases">
        <authorList>
            <person name="Bekaert M."/>
        </authorList>
    </citation>
    <scope>NUCLEOTIDE SEQUENCE</scope>
</reference>
<sequence>MDCWSLRVFINSDFIQVMDCWSLSIHQLSNGSGWCSESIHQLSIDFIRLHQGNGLLVSGEYSSTQYRLHQVWTVVSESIHQLYRLSGNGLREYSSTQYRLHQTSSGNGLLVSESIHQLSIDWLLVSESIHQTDQVMDRWSLRVFINSEYSSTHISINLRLHQVMDCGLFRVFITQYRLHQVMTGPESIHQLQYRLHQMDCWSESIHQLSIDYIR</sequence>
<name>A0A8S3TST5_MYTED</name>
<dbReference type="AlphaFoldDB" id="A0A8S3TST5"/>
<evidence type="ECO:0000313" key="1">
    <source>
        <dbReference type="EMBL" id="CAG2236892.1"/>
    </source>
</evidence>
<dbReference type="Proteomes" id="UP000683360">
    <property type="component" value="Unassembled WGS sequence"/>
</dbReference>
<evidence type="ECO:0000313" key="2">
    <source>
        <dbReference type="Proteomes" id="UP000683360"/>
    </source>
</evidence>
<accession>A0A8S3TST5</accession>
<protein>
    <submittedName>
        <fullName evidence="1">Uncharacterized protein</fullName>
    </submittedName>
</protein>
<keyword evidence="2" id="KW-1185">Reference proteome</keyword>
<gene>
    <name evidence="1" type="ORF">MEDL_49354</name>
</gene>
<proteinExistence type="predicted"/>
<organism evidence="1 2">
    <name type="scientific">Mytilus edulis</name>
    <name type="common">Blue mussel</name>
    <dbReference type="NCBI Taxonomy" id="6550"/>
    <lineage>
        <taxon>Eukaryota</taxon>
        <taxon>Metazoa</taxon>
        <taxon>Spiralia</taxon>
        <taxon>Lophotrochozoa</taxon>
        <taxon>Mollusca</taxon>
        <taxon>Bivalvia</taxon>
        <taxon>Autobranchia</taxon>
        <taxon>Pteriomorphia</taxon>
        <taxon>Mytilida</taxon>
        <taxon>Mytiloidea</taxon>
        <taxon>Mytilidae</taxon>
        <taxon>Mytilinae</taxon>
        <taxon>Mytilus</taxon>
    </lineage>
</organism>
<comment type="caution">
    <text evidence="1">The sequence shown here is derived from an EMBL/GenBank/DDBJ whole genome shotgun (WGS) entry which is preliminary data.</text>
</comment>
<dbReference type="EMBL" id="CAJPWZ010002369">
    <property type="protein sequence ID" value="CAG2236892.1"/>
    <property type="molecule type" value="Genomic_DNA"/>
</dbReference>